<feature type="transmembrane region" description="Helical" evidence="5">
    <location>
        <begin position="348"/>
        <end position="367"/>
    </location>
</feature>
<keyword evidence="1" id="KW-1003">Cell membrane</keyword>
<dbReference type="KEGG" id="wch:wcw_0326"/>
<evidence type="ECO:0000313" key="8">
    <source>
        <dbReference type="Proteomes" id="UP000001505"/>
    </source>
</evidence>
<dbReference type="RefSeq" id="WP_013181428.1">
    <property type="nucleotide sequence ID" value="NC_014225.1"/>
</dbReference>
<dbReference type="Gene3D" id="3.40.50.410">
    <property type="entry name" value="von Willebrand factor, type A domain"/>
    <property type="match status" value="1"/>
</dbReference>
<dbReference type="InterPro" id="IPR036465">
    <property type="entry name" value="vWFA_dom_sf"/>
</dbReference>
<accession>D6YU89</accession>
<dbReference type="SMART" id="SM00327">
    <property type="entry name" value="VWA"/>
    <property type="match status" value="1"/>
</dbReference>
<sequence length="375" mass="42435">MIPSDLHFAFPEGLYLFPLAFLITFLLWGLIRYRADLLSTFFHHTVIEEVRVPRSQYTSWGRVAASFLLWIFASFAFMQPQGNGRYPLESGVQGGEKKEEEGEATAQRKAHDIIFLVDASASMGVRDTRTGVSRLEYAKETVDEIVSRLRGESVALYAFTSDTTRLSPPTMDYLFVRLVLRDMEINEGDLAGTNLVEALSDMRDAYFSEQSPKMKTLVLITDGGDTELEEMKGESRNSQIEMLLSLIPDAEKYQLRIFTIGMGTKKGEKIPGVEDNGKPVVSSLDEELLKKLSDKGRGAYYFANQWTVMDLAGDLMKKIGEEKPPLEEFTVARSSGLTKGKSDLVYDLYFQFPLGIALFMLLWVLFFPETRVRQR</sequence>
<organism evidence="7 8">
    <name type="scientific">Waddlia chondrophila (strain ATCC VR-1470 / WSU 86-1044)</name>
    <dbReference type="NCBI Taxonomy" id="716544"/>
    <lineage>
        <taxon>Bacteria</taxon>
        <taxon>Pseudomonadati</taxon>
        <taxon>Chlamydiota</taxon>
        <taxon>Chlamydiia</taxon>
        <taxon>Parachlamydiales</taxon>
        <taxon>Waddliaceae</taxon>
        <taxon>Waddlia</taxon>
    </lineage>
</organism>
<name>D6YU89_WADCW</name>
<dbReference type="SUPFAM" id="SSF53300">
    <property type="entry name" value="vWA-like"/>
    <property type="match status" value="1"/>
</dbReference>
<feature type="transmembrane region" description="Helical" evidence="5">
    <location>
        <begin position="13"/>
        <end position="31"/>
    </location>
</feature>
<keyword evidence="4 5" id="KW-0472">Membrane</keyword>
<dbReference type="EMBL" id="CP001928">
    <property type="protein sequence ID" value="ADI37700.1"/>
    <property type="molecule type" value="Genomic_DNA"/>
</dbReference>
<gene>
    <name evidence="7" type="ordered locus">wcw_0326</name>
</gene>
<proteinExistence type="predicted"/>
<dbReference type="PANTHER" id="PTHR22550:SF5">
    <property type="entry name" value="LEUCINE ZIPPER PROTEIN 4"/>
    <property type="match status" value="1"/>
</dbReference>
<dbReference type="Proteomes" id="UP000001505">
    <property type="component" value="Chromosome"/>
</dbReference>
<keyword evidence="3 5" id="KW-1133">Transmembrane helix</keyword>
<keyword evidence="2 5" id="KW-0812">Transmembrane</keyword>
<dbReference type="eggNOG" id="COG2304">
    <property type="taxonomic scope" value="Bacteria"/>
</dbReference>
<evidence type="ECO:0000256" key="1">
    <source>
        <dbReference type="ARBA" id="ARBA00022475"/>
    </source>
</evidence>
<protein>
    <submittedName>
        <fullName evidence="7">Putative membrane protein</fullName>
    </submittedName>
</protein>
<dbReference type="InterPro" id="IPR050768">
    <property type="entry name" value="UPF0353/GerABKA_families"/>
</dbReference>
<evidence type="ECO:0000256" key="5">
    <source>
        <dbReference type="SAM" id="Phobius"/>
    </source>
</evidence>
<dbReference type="STRING" id="716544.wcw_0326"/>
<feature type="domain" description="VWFA" evidence="6">
    <location>
        <begin position="112"/>
        <end position="319"/>
    </location>
</feature>
<dbReference type="OrthoDB" id="22036at2"/>
<evidence type="ECO:0000256" key="2">
    <source>
        <dbReference type="ARBA" id="ARBA00022692"/>
    </source>
</evidence>
<dbReference type="PANTHER" id="PTHR22550">
    <property type="entry name" value="SPORE GERMINATION PROTEIN"/>
    <property type="match status" value="1"/>
</dbReference>
<dbReference type="InterPro" id="IPR002035">
    <property type="entry name" value="VWF_A"/>
</dbReference>
<evidence type="ECO:0000259" key="6">
    <source>
        <dbReference type="PROSITE" id="PS50234"/>
    </source>
</evidence>
<reference evidence="7 8" key="1">
    <citation type="journal article" date="2010" name="PLoS ONE">
        <title>The Waddlia genome: a window into chlamydial biology.</title>
        <authorList>
            <person name="Bertelli C."/>
            <person name="Collyn F."/>
            <person name="Croxatto A."/>
            <person name="Ruckert C."/>
            <person name="Polkinghorne A."/>
            <person name="Kebbi-Beghdadi C."/>
            <person name="Goesmann A."/>
            <person name="Vaughan L."/>
            <person name="Greub G."/>
        </authorList>
    </citation>
    <scope>NUCLEOTIDE SEQUENCE [LARGE SCALE GENOMIC DNA]</scope>
    <source>
        <strain evidence="8">ATCC VR-1470 / WSU 86-1044</strain>
    </source>
</reference>
<evidence type="ECO:0000256" key="3">
    <source>
        <dbReference type="ARBA" id="ARBA00022989"/>
    </source>
</evidence>
<dbReference type="Pfam" id="PF13519">
    <property type="entry name" value="VWA_2"/>
    <property type="match status" value="1"/>
</dbReference>
<dbReference type="HOGENOM" id="CLU_737588_0_0_0"/>
<dbReference type="AlphaFoldDB" id="D6YU89"/>
<evidence type="ECO:0000313" key="7">
    <source>
        <dbReference type="EMBL" id="ADI37700.1"/>
    </source>
</evidence>
<evidence type="ECO:0000256" key="4">
    <source>
        <dbReference type="ARBA" id="ARBA00023136"/>
    </source>
</evidence>
<feature type="transmembrane region" description="Helical" evidence="5">
    <location>
        <begin position="60"/>
        <end position="78"/>
    </location>
</feature>
<dbReference type="PROSITE" id="PS50234">
    <property type="entry name" value="VWFA"/>
    <property type="match status" value="1"/>
</dbReference>
<keyword evidence="8" id="KW-1185">Reference proteome</keyword>